<keyword evidence="7" id="KW-0482">Metalloprotease</keyword>
<keyword evidence="6" id="KW-0862">Zinc</keyword>
<dbReference type="PANTHER" id="PTHR47466:SF1">
    <property type="entry name" value="METALLOPROTEASE MEP1 (AFU_ORTHOLOGUE AFUA_1G07730)-RELATED"/>
    <property type="match status" value="1"/>
</dbReference>
<evidence type="ECO:0000256" key="5">
    <source>
        <dbReference type="ARBA" id="ARBA00022801"/>
    </source>
</evidence>
<keyword evidence="5" id="KW-0378">Hydrolase</keyword>
<name>A0A5N5QFE7_9AGAM</name>
<dbReference type="SUPFAM" id="SSF55486">
    <property type="entry name" value="Metalloproteases ('zincins'), catalytic domain"/>
    <property type="match status" value="1"/>
</dbReference>
<feature type="domain" description="Peptidase M43 pregnancy-associated plasma-A" evidence="9">
    <location>
        <begin position="120"/>
        <end position="193"/>
    </location>
</feature>
<dbReference type="GO" id="GO:0008237">
    <property type="term" value="F:metallopeptidase activity"/>
    <property type="evidence" value="ECO:0007669"/>
    <property type="project" value="UniProtKB-KW"/>
</dbReference>
<keyword evidence="11" id="KW-1185">Reference proteome</keyword>
<protein>
    <recommendedName>
        <fullName evidence="9">Peptidase M43 pregnancy-associated plasma-A domain-containing protein</fullName>
    </recommendedName>
</protein>
<dbReference type="EMBL" id="SSOP01000184">
    <property type="protein sequence ID" value="KAB5590253.1"/>
    <property type="molecule type" value="Genomic_DNA"/>
</dbReference>
<evidence type="ECO:0000256" key="1">
    <source>
        <dbReference type="ARBA" id="ARBA00008721"/>
    </source>
</evidence>
<organism evidence="10 11">
    <name type="scientific">Ceratobasidium theobromae</name>
    <dbReference type="NCBI Taxonomy" id="1582974"/>
    <lineage>
        <taxon>Eukaryota</taxon>
        <taxon>Fungi</taxon>
        <taxon>Dikarya</taxon>
        <taxon>Basidiomycota</taxon>
        <taxon>Agaricomycotina</taxon>
        <taxon>Agaricomycetes</taxon>
        <taxon>Cantharellales</taxon>
        <taxon>Ceratobasidiaceae</taxon>
        <taxon>Ceratobasidium</taxon>
    </lineage>
</organism>
<evidence type="ECO:0000256" key="7">
    <source>
        <dbReference type="ARBA" id="ARBA00023049"/>
    </source>
</evidence>
<sequence>MDIAAASGGFVPIEQIRQSIDVLNGEYGGKGYVFSLAQSQDHQRPDWFQNADLDASGENDNPYAAQLKRETRTGGPATLNIWSVELQNSRVLSYARFPWWYNQTPQMDGVVTKWTTTPNGAELGLLHTFQGGCAGPGDYVADTPAEASPASDCDERRDTCPGVGTDPIHNHMDYTGDACRTGFTPGRVQRMRTITRMYRGL</sequence>
<dbReference type="InterPro" id="IPR024079">
    <property type="entry name" value="MetalloPept_cat_dom_sf"/>
</dbReference>
<dbReference type="GO" id="GO:0046872">
    <property type="term" value="F:metal ion binding"/>
    <property type="evidence" value="ECO:0007669"/>
    <property type="project" value="UniProtKB-KW"/>
</dbReference>
<keyword evidence="2" id="KW-0645">Protease</keyword>
<keyword evidence="3" id="KW-0479">Metal-binding</keyword>
<dbReference type="OrthoDB" id="536211at2759"/>
<dbReference type="Gene3D" id="3.40.390.10">
    <property type="entry name" value="Collagenase (Catalytic Domain)"/>
    <property type="match status" value="1"/>
</dbReference>
<evidence type="ECO:0000256" key="4">
    <source>
        <dbReference type="ARBA" id="ARBA00022729"/>
    </source>
</evidence>
<comment type="caution">
    <text evidence="10">The sequence shown here is derived from an EMBL/GenBank/DDBJ whole genome shotgun (WGS) entry which is preliminary data.</text>
</comment>
<dbReference type="PANTHER" id="PTHR47466">
    <property type="match status" value="1"/>
</dbReference>
<dbReference type="Proteomes" id="UP000383932">
    <property type="component" value="Unassembled WGS sequence"/>
</dbReference>
<accession>A0A5N5QFE7</accession>
<evidence type="ECO:0000313" key="10">
    <source>
        <dbReference type="EMBL" id="KAB5590253.1"/>
    </source>
</evidence>
<evidence type="ECO:0000256" key="2">
    <source>
        <dbReference type="ARBA" id="ARBA00022670"/>
    </source>
</evidence>
<gene>
    <name evidence="10" type="ORF">CTheo_6305</name>
</gene>
<reference evidence="10 11" key="1">
    <citation type="journal article" date="2019" name="Fungal Biol. Biotechnol.">
        <title>Draft genome sequence of fastidious pathogen Ceratobasidium theobromae, which causes vascular-streak dieback in Theobroma cacao.</title>
        <authorList>
            <person name="Ali S.S."/>
            <person name="Asman A."/>
            <person name="Shao J."/>
            <person name="Firmansyah A.P."/>
            <person name="Susilo A.W."/>
            <person name="Rosmana A."/>
            <person name="McMahon P."/>
            <person name="Junaid M."/>
            <person name="Guest D."/>
            <person name="Kheng T.Y."/>
            <person name="Meinhardt L.W."/>
            <person name="Bailey B.A."/>
        </authorList>
    </citation>
    <scope>NUCLEOTIDE SEQUENCE [LARGE SCALE GENOMIC DNA]</scope>
    <source>
        <strain evidence="10 11">CT2</strain>
    </source>
</reference>
<evidence type="ECO:0000259" key="9">
    <source>
        <dbReference type="Pfam" id="PF05572"/>
    </source>
</evidence>
<dbReference type="InterPro" id="IPR008754">
    <property type="entry name" value="Peptidase_M43"/>
</dbReference>
<evidence type="ECO:0000256" key="8">
    <source>
        <dbReference type="ARBA" id="ARBA00023157"/>
    </source>
</evidence>
<evidence type="ECO:0000256" key="6">
    <source>
        <dbReference type="ARBA" id="ARBA00022833"/>
    </source>
</evidence>
<dbReference type="GO" id="GO:0006508">
    <property type="term" value="P:proteolysis"/>
    <property type="evidence" value="ECO:0007669"/>
    <property type="project" value="UniProtKB-KW"/>
</dbReference>
<evidence type="ECO:0000313" key="11">
    <source>
        <dbReference type="Proteomes" id="UP000383932"/>
    </source>
</evidence>
<keyword evidence="4" id="KW-0732">Signal</keyword>
<comment type="similarity">
    <text evidence="1">Belongs to the peptidase M43B family.</text>
</comment>
<keyword evidence="8" id="KW-1015">Disulfide bond</keyword>
<evidence type="ECO:0000256" key="3">
    <source>
        <dbReference type="ARBA" id="ARBA00022723"/>
    </source>
</evidence>
<proteinExistence type="inferred from homology"/>
<dbReference type="Pfam" id="PF05572">
    <property type="entry name" value="Peptidase_M43"/>
    <property type="match status" value="1"/>
</dbReference>
<dbReference type="AlphaFoldDB" id="A0A5N5QFE7"/>